<dbReference type="PROSITE" id="PS50192">
    <property type="entry name" value="T_SNARE"/>
    <property type="match status" value="1"/>
</dbReference>
<comment type="subcellular location">
    <subcellularLocation>
        <location evidence="1">Cell inner membrane</location>
        <topology evidence="1">Multi-pass membrane protein</topology>
    </subcellularLocation>
</comment>
<dbReference type="FunFam" id="1.10.287.950:FF:000001">
    <property type="entry name" value="Methyl-accepting chemotaxis sensory transducer"/>
    <property type="match status" value="1"/>
</dbReference>
<reference evidence="14 15" key="1">
    <citation type="submission" date="2015-04" db="EMBL/GenBank/DDBJ databases">
        <title>Complete Sequence for the Genome of the Thioalkalivibrio versutus D301.</title>
        <authorList>
            <person name="Mu T."/>
            <person name="Zhou J."/>
            <person name="Xu X."/>
        </authorList>
    </citation>
    <scope>NUCLEOTIDE SEQUENCE [LARGE SCALE GENOMIC DNA]</scope>
    <source>
        <strain evidence="14 15">D301</strain>
    </source>
</reference>
<evidence type="ECO:0000259" key="13">
    <source>
        <dbReference type="PROSITE" id="PS50885"/>
    </source>
</evidence>
<evidence type="ECO:0000256" key="1">
    <source>
        <dbReference type="ARBA" id="ARBA00004429"/>
    </source>
</evidence>
<proteinExistence type="inferred from homology"/>
<sequence length="409" mass="43518">MKIGPLGGLRLKLIILVIVVSTVPLSIMGGVTFHTMKGDLAAGVDAALVSQLWWLLWVLWIVAFVVALGIGWFYANVLTRPMERLAEGLEAIGEGRADLGHRVEVTTDDEIGRTGAAFNTVMGRLSGLIRQVADAADGIAASARQLDGRSNELTRATHEQRGDVEQVVTAMNQMSATVQEVANNTQSTAESAGQATRAAEGGRTVVQATQGAINTLAGEIRQANNVIVELKGDSDNIGTILQVIEEIAEKTNLLALNAAIEAARAGEAGRGFAVVADEVRHLAQRTNDSTGEIREIIQRLQGGATRAVQAMEVSQQHAETSVAKAGEAGETLEYIHDSVTAIDDMTRQVASATEEQSQVAEEINRNIHHINDIAVRNADGANEMQQAVEALEALAQQLQGEVAGFRQQA</sequence>
<feature type="domain" description="T-SNARE coiled-coil homology" evidence="12">
    <location>
        <begin position="322"/>
        <end position="371"/>
    </location>
</feature>
<evidence type="ECO:0000313" key="14">
    <source>
        <dbReference type="EMBL" id="AKJ94819.1"/>
    </source>
</evidence>
<dbReference type="InterPro" id="IPR004089">
    <property type="entry name" value="MCPsignal_dom"/>
</dbReference>
<evidence type="ECO:0000256" key="5">
    <source>
        <dbReference type="ARBA" id="ARBA00023136"/>
    </source>
</evidence>
<dbReference type="PROSITE" id="PS50885">
    <property type="entry name" value="HAMP"/>
    <property type="match status" value="1"/>
</dbReference>
<dbReference type="SMART" id="SM00283">
    <property type="entry name" value="MA"/>
    <property type="match status" value="1"/>
</dbReference>
<keyword evidence="6 8" id="KW-0807">Transducer</keyword>
<dbReference type="RefSeq" id="WP_019628270.1">
    <property type="nucleotide sequence ID" value="NZ_CP011367.1"/>
</dbReference>
<dbReference type="GO" id="GO:0007165">
    <property type="term" value="P:signal transduction"/>
    <property type="evidence" value="ECO:0007669"/>
    <property type="project" value="UniProtKB-KW"/>
</dbReference>
<accession>A0A0G3G335</accession>
<evidence type="ECO:0000256" key="8">
    <source>
        <dbReference type="PROSITE-ProRule" id="PRU00284"/>
    </source>
</evidence>
<dbReference type="InterPro" id="IPR000727">
    <property type="entry name" value="T_SNARE_dom"/>
</dbReference>
<dbReference type="Proteomes" id="UP000064201">
    <property type="component" value="Chromosome"/>
</dbReference>
<organism evidence="14 15">
    <name type="scientific">Thioalkalivibrio versutus</name>
    <dbReference type="NCBI Taxonomy" id="106634"/>
    <lineage>
        <taxon>Bacteria</taxon>
        <taxon>Pseudomonadati</taxon>
        <taxon>Pseudomonadota</taxon>
        <taxon>Gammaproteobacteria</taxon>
        <taxon>Chromatiales</taxon>
        <taxon>Ectothiorhodospiraceae</taxon>
        <taxon>Thioalkalivibrio</taxon>
    </lineage>
</organism>
<comment type="similarity">
    <text evidence="7">Belongs to the methyl-accepting chemotaxis (MCP) protein family.</text>
</comment>
<keyword evidence="4 10" id="KW-1133">Transmembrane helix</keyword>
<keyword evidence="2" id="KW-0997">Cell inner membrane</keyword>
<evidence type="ECO:0000256" key="7">
    <source>
        <dbReference type="ARBA" id="ARBA00029447"/>
    </source>
</evidence>
<feature type="transmembrane region" description="Helical" evidence="10">
    <location>
        <begin position="12"/>
        <end position="33"/>
    </location>
</feature>
<evidence type="ECO:0000256" key="3">
    <source>
        <dbReference type="ARBA" id="ARBA00022692"/>
    </source>
</evidence>
<evidence type="ECO:0000256" key="4">
    <source>
        <dbReference type="ARBA" id="ARBA00022989"/>
    </source>
</evidence>
<dbReference type="GO" id="GO:0005886">
    <property type="term" value="C:plasma membrane"/>
    <property type="evidence" value="ECO:0007669"/>
    <property type="project" value="UniProtKB-SubCell"/>
</dbReference>
<feature type="domain" description="HAMP" evidence="13">
    <location>
        <begin position="76"/>
        <end position="130"/>
    </location>
</feature>
<evidence type="ECO:0000313" key="15">
    <source>
        <dbReference type="Proteomes" id="UP000064201"/>
    </source>
</evidence>
<keyword evidence="9" id="KW-0175">Coiled coil</keyword>
<dbReference type="PANTHER" id="PTHR32089:SF119">
    <property type="entry name" value="METHYL-ACCEPTING CHEMOTAXIS PROTEIN CTPL"/>
    <property type="match status" value="1"/>
</dbReference>
<evidence type="ECO:0000256" key="9">
    <source>
        <dbReference type="SAM" id="Coils"/>
    </source>
</evidence>
<dbReference type="Pfam" id="PF00015">
    <property type="entry name" value="MCPsignal"/>
    <property type="match status" value="1"/>
</dbReference>
<name>A0A0G3G335_9GAMM</name>
<evidence type="ECO:0000256" key="6">
    <source>
        <dbReference type="ARBA" id="ARBA00023224"/>
    </source>
</evidence>
<evidence type="ECO:0000259" key="12">
    <source>
        <dbReference type="PROSITE" id="PS50192"/>
    </source>
</evidence>
<dbReference type="OrthoDB" id="9781845at2"/>
<gene>
    <name evidence="14" type="ORF">TVD_05310</name>
</gene>
<dbReference type="Pfam" id="PF00672">
    <property type="entry name" value="HAMP"/>
    <property type="match status" value="1"/>
</dbReference>
<dbReference type="PANTHER" id="PTHR32089">
    <property type="entry name" value="METHYL-ACCEPTING CHEMOTAXIS PROTEIN MCPB"/>
    <property type="match status" value="1"/>
</dbReference>
<dbReference type="CDD" id="cd11386">
    <property type="entry name" value="MCP_signal"/>
    <property type="match status" value="1"/>
</dbReference>
<keyword evidence="15" id="KW-1185">Reference proteome</keyword>
<dbReference type="PATRIC" id="fig|106634.4.peg.1086"/>
<dbReference type="Gene3D" id="1.10.287.950">
    <property type="entry name" value="Methyl-accepting chemotaxis protein"/>
    <property type="match status" value="1"/>
</dbReference>
<feature type="transmembrane region" description="Helical" evidence="10">
    <location>
        <begin position="53"/>
        <end position="75"/>
    </location>
</feature>
<dbReference type="GO" id="GO:0006935">
    <property type="term" value="P:chemotaxis"/>
    <property type="evidence" value="ECO:0007669"/>
    <property type="project" value="UniProtKB-ARBA"/>
</dbReference>
<dbReference type="KEGG" id="tvr:TVD_05310"/>
<evidence type="ECO:0000256" key="10">
    <source>
        <dbReference type="SAM" id="Phobius"/>
    </source>
</evidence>
<dbReference type="InterPro" id="IPR003660">
    <property type="entry name" value="HAMP_dom"/>
</dbReference>
<dbReference type="SMART" id="SM00304">
    <property type="entry name" value="HAMP"/>
    <property type="match status" value="2"/>
</dbReference>
<dbReference type="CDD" id="cd06225">
    <property type="entry name" value="HAMP"/>
    <property type="match status" value="1"/>
</dbReference>
<protein>
    <submittedName>
        <fullName evidence="14">Chemotaxis protein</fullName>
    </submittedName>
</protein>
<dbReference type="STRING" id="106634.TVD_05310"/>
<dbReference type="AlphaFoldDB" id="A0A0G3G335"/>
<dbReference type="SUPFAM" id="SSF58104">
    <property type="entry name" value="Methyl-accepting chemotaxis protein (MCP) signaling domain"/>
    <property type="match status" value="1"/>
</dbReference>
<evidence type="ECO:0000259" key="11">
    <source>
        <dbReference type="PROSITE" id="PS50111"/>
    </source>
</evidence>
<evidence type="ECO:0000256" key="2">
    <source>
        <dbReference type="ARBA" id="ARBA00022519"/>
    </source>
</evidence>
<keyword evidence="3 10" id="KW-0812">Transmembrane</keyword>
<feature type="domain" description="Methyl-accepting transducer" evidence="11">
    <location>
        <begin position="135"/>
        <end position="371"/>
    </location>
</feature>
<feature type="coiled-coil region" evidence="9">
    <location>
        <begin position="342"/>
        <end position="408"/>
    </location>
</feature>
<keyword evidence="2" id="KW-1003">Cell membrane</keyword>
<keyword evidence="5 10" id="KW-0472">Membrane</keyword>
<dbReference type="PROSITE" id="PS50111">
    <property type="entry name" value="CHEMOTAXIS_TRANSDUC_2"/>
    <property type="match status" value="1"/>
</dbReference>
<dbReference type="EMBL" id="CP011367">
    <property type="protein sequence ID" value="AKJ94819.1"/>
    <property type="molecule type" value="Genomic_DNA"/>
</dbReference>